<sequence>METIKKVYKGFEDYFAGGMLFTGLTLVFINVVLRYVWGRPKSIFDEFSVYFIVWGTLAGIAVALRNDHHIKVDMLYNFLSTFWKHKVSIFACTLGFAFCIFYTFYGIQLEMNYLQNGMRSPDSRFPMWIVYLIVPISGVMFGIRFIDKLVGLLKNGGKDWMESTMRGVKDNVDRPSV</sequence>
<evidence type="ECO:0000259" key="10">
    <source>
        <dbReference type="Pfam" id="PF04290"/>
    </source>
</evidence>
<dbReference type="GO" id="GO:0005886">
    <property type="term" value="C:plasma membrane"/>
    <property type="evidence" value="ECO:0007669"/>
    <property type="project" value="UniProtKB-SubCell"/>
</dbReference>
<name>A0A1I2S1U4_9FIRM</name>
<keyword evidence="5 9" id="KW-0812">Transmembrane</keyword>
<keyword evidence="6 9" id="KW-1133">Transmembrane helix</keyword>
<dbReference type="EMBL" id="FOOX01000005">
    <property type="protein sequence ID" value="SFG46303.1"/>
    <property type="molecule type" value="Genomic_DNA"/>
</dbReference>
<evidence type="ECO:0000256" key="1">
    <source>
        <dbReference type="ARBA" id="ARBA00004429"/>
    </source>
</evidence>
<proteinExistence type="inferred from homology"/>
<comment type="similarity">
    <text evidence="8">Belongs to the TRAP transporter small permease family.</text>
</comment>
<feature type="transmembrane region" description="Helical" evidence="9">
    <location>
        <begin position="49"/>
        <end position="66"/>
    </location>
</feature>
<dbReference type="AlphaFoldDB" id="A0A1I2S1U4"/>
<keyword evidence="2" id="KW-0813">Transport</keyword>
<evidence type="ECO:0000256" key="9">
    <source>
        <dbReference type="SAM" id="Phobius"/>
    </source>
</evidence>
<keyword evidence="12" id="KW-1185">Reference proteome</keyword>
<dbReference type="GO" id="GO:0022857">
    <property type="term" value="F:transmembrane transporter activity"/>
    <property type="evidence" value="ECO:0007669"/>
    <property type="project" value="TreeGrafter"/>
</dbReference>
<keyword evidence="4" id="KW-0997">Cell inner membrane</keyword>
<evidence type="ECO:0000256" key="8">
    <source>
        <dbReference type="ARBA" id="ARBA00038436"/>
    </source>
</evidence>
<accession>A0A1I2S1U4</accession>
<reference evidence="12" key="1">
    <citation type="submission" date="2016-10" db="EMBL/GenBank/DDBJ databases">
        <authorList>
            <person name="Varghese N."/>
            <person name="Submissions S."/>
        </authorList>
    </citation>
    <scope>NUCLEOTIDE SEQUENCE [LARGE SCALE GENOMIC DNA]</scope>
    <source>
        <strain evidence="12">DSM 17038</strain>
    </source>
</reference>
<dbReference type="InterPro" id="IPR007387">
    <property type="entry name" value="TRAP_DctQ"/>
</dbReference>
<feature type="domain" description="Tripartite ATP-independent periplasmic transporters DctQ component" evidence="10">
    <location>
        <begin position="25"/>
        <end position="154"/>
    </location>
</feature>
<dbReference type="OrthoDB" id="9814265at2"/>
<gene>
    <name evidence="11" type="ORF">SAMN05660649_01711</name>
</gene>
<evidence type="ECO:0000256" key="6">
    <source>
        <dbReference type="ARBA" id="ARBA00022989"/>
    </source>
</evidence>
<dbReference type="PANTHER" id="PTHR35011">
    <property type="entry name" value="2,3-DIKETO-L-GULONATE TRAP TRANSPORTER SMALL PERMEASE PROTEIN YIAM"/>
    <property type="match status" value="1"/>
</dbReference>
<evidence type="ECO:0000256" key="3">
    <source>
        <dbReference type="ARBA" id="ARBA00022475"/>
    </source>
</evidence>
<keyword evidence="3" id="KW-1003">Cell membrane</keyword>
<evidence type="ECO:0000256" key="4">
    <source>
        <dbReference type="ARBA" id="ARBA00022519"/>
    </source>
</evidence>
<organism evidence="11 12">
    <name type="scientific">Desulfotruncus arcticus DSM 17038</name>
    <dbReference type="NCBI Taxonomy" id="1121424"/>
    <lineage>
        <taxon>Bacteria</taxon>
        <taxon>Bacillati</taxon>
        <taxon>Bacillota</taxon>
        <taxon>Clostridia</taxon>
        <taxon>Eubacteriales</taxon>
        <taxon>Desulfallaceae</taxon>
        <taxon>Desulfotruncus</taxon>
    </lineage>
</organism>
<dbReference type="GO" id="GO:0015740">
    <property type="term" value="P:C4-dicarboxylate transport"/>
    <property type="evidence" value="ECO:0007669"/>
    <property type="project" value="TreeGrafter"/>
</dbReference>
<evidence type="ECO:0000313" key="12">
    <source>
        <dbReference type="Proteomes" id="UP000199337"/>
    </source>
</evidence>
<evidence type="ECO:0000313" key="11">
    <source>
        <dbReference type="EMBL" id="SFG46303.1"/>
    </source>
</evidence>
<protein>
    <submittedName>
        <fullName evidence="11">C4-dicarboxylate transporter, DctQ subunit</fullName>
    </submittedName>
</protein>
<dbReference type="InterPro" id="IPR055348">
    <property type="entry name" value="DctQ"/>
</dbReference>
<evidence type="ECO:0000256" key="5">
    <source>
        <dbReference type="ARBA" id="ARBA00022692"/>
    </source>
</evidence>
<comment type="subcellular location">
    <subcellularLocation>
        <location evidence="1">Cell inner membrane</location>
        <topology evidence="1">Multi-pass membrane protein</topology>
    </subcellularLocation>
</comment>
<feature type="transmembrane region" description="Helical" evidence="9">
    <location>
        <begin position="125"/>
        <end position="146"/>
    </location>
</feature>
<dbReference type="RefSeq" id="WP_092470640.1">
    <property type="nucleotide sequence ID" value="NZ_FOOX01000005.1"/>
</dbReference>
<dbReference type="Proteomes" id="UP000199337">
    <property type="component" value="Unassembled WGS sequence"/>
</dbReference>
<evidence type="ECO:0000256" key="7">
    <source>
        <dbReference type="ARBA" id="ARBA00023136"/>
    </source>
</evidence>
<keyword evidence="7 9" id="KW-0472">Membrane</keyword>
<feature type="transmembrane region" description="Helical" evidence="9">
    <location>
        <begin position="14"/>
        <end position="37"/>
    </location>
</feature>
<feature type="transmembrane region" description="Helical" evidence="9">
    <location>
        <begin position="87"/>
        <end position="105"/>
    </location>
</feature>
<evidence type="ECO:0000256" key="2">
    <source>
        <dbReference type="ARBA" id="ARBA00022448"/>
    </source>
</evidence>
<dbReference type="PANTHER" id="PTHR35011:SF2">
    <property type="entry name" value="2,3-DIKETO-L-GULONATE TRAP TRANSPORTER SMALL PERMEASE PROTEIN YIAM"/>
    <property type="match status" value="1"/>
</dbReference>
<dbReference type="Pfam" id="PF04290">
    <property type="entry name" value="DctQ"/>
    <property type="match status" value="1"/>
</dbReference>
<dbReference type="STRING" id="341036.SAMN05660649_01711"/>